<dbReference type="InterPro" id="IPR011075">
    <property type="entry name" value="TetR_C"/>
</dbReference>
<dbReference type="InterPro" id="IPR009057">
    <property type="entry name" value="Homeodomain-like_sf"/>
</dbReference>
<evidence type="ECO:0000259" key="5">
    <source>
        <dbReference type="PROSITE" id="PS50977"/>
    </source>
</evidence>
<evidence type="ECO:0000313" key="6">
    <source>
        <dbReference type="EMBL" id="GFG66251.1"/>
    </source>
</evidence>
<dbReference type="PROSITE" id="PS50977">
    <property type="entry name" value="HTH_TETR_2"/>
    <property type="match status" value="1"/>
</dbReference>
<sequence length="205" mass="22472">MSGDATPRFTRKGLATRARIVDVAARLMFERGIANTSIDDVRTMASVGGSQIAHYFRDKRDLTREVIAVRRAHVQAFHAQPKLAQLNTFDALQAWADACIADIDTVYRVGGCVYGSLAGELIDADEEVHEDLSRGYDEWIQLLRDGLTMMRQRGDLRPEADPQHLAVALVAAHQGGAMVTHATGDPAPLRAALNAAVDYVRSFRS</sequence>
<dbReference type="InterPro" id="IPR001647">
    <property type="entry name" value="HTH_TetR"/>
</dbReference>
<dbReference type="Proteomes" id="UP000465306">
    <property type="component" value="Unassembled WGS sequence"/>
</dbReference>
<keyword evidence="1" id="KW-0805">Transcription regulation</keyword>
<dbReference type="SUPFAM" id="SSF46689">
    <property type="entry name" value="Homeodomain-like"/>
    <property type="match status" value="1"/>
</dbReference>
<dbReference type="Pfam" id="PF16925">
    <property type="entry name" value="TetR_C_13"/>
    <property type="match status" value="1"/>
</dbReference>
<feature type="domain" description="HTH tetR-type" evidence="5">
    <location>
        <begin position="14"/>
        <end position="74"/>
    </location>
</feature>
<keyword evidence="7" id="KW-1185">Reference proteome</keyword>
<evidence type="ECO:0000256" key="3">
    <source>
        <dbReference type="ARBA" id="ARBA00023163"/>
    </source>
</evidence>
<evidence type="ECO:0000313" key="7">
    <source>
        <dbReference type="Proteomes" id="UP000465306"/>
    </source>
</evidence>
<keyword evidence="2 4" id="KW-0238">DNA-binding</keyword>
<dbReference type="RefSeq" id="WP_241007801.1">
    <property type="nucleotide sequence ID" value="NZ_BLKU01000005.1"/>
</dbReference>
<dbReference type="PANTHER" id="PTHR47506:SF1">
    <property type="entry name" value="HTH-TYPE TRANSCRIPTIONAL REGULATOR YJDC"/>
    <property type="match status" value="1"/>
</dbReference>
<comment type="caution">
    <text evidence="6">The sequence shown here is derived from an EMBL/GenBank/DDBJ whole genome shotgun (WGS) entry which is preliminary data.</text>
</comment>
<gene>
    <name evidence="6" type="ORF">MKUB_37410</name>
</gene>
<reference evidence="6 7" key="1">
    <citation type="journal article" date="2019" name="Emerg. Microbes Infect.">
        <title>Comprehensive subspecies identification of 175 nontuberculous mycobacteria species based on 7547 genomic profiles.</title>
        <authorList>
            <person name="Matsumoto Y."/>
            <person name="Kinjo T."/>
            <person name="Motooka D."/>
            <person name="Nabeya D."/>
            <person name="Jung N."/>
            <person name="Uechi K."/>
            <person name="Horii T."/>
            <person name="Iida T."/>
            <person name="Fujita J."/>
            <person name="Nakamura S."/>
        </authorList>
    </citation>
    <scope>NUCLEOTIDE SEQUENCE [LARGE SCALE GENOMIC DNA]</scope>
    <source>
        <strain evidence="6 7">JCM 13573</strain>
    </source>
</reference>
<dbReference type="InterPro" id="IPR036271">
    <property type="entry name" value="Tet_transcr_reg_TetR-rel_C_sf"/>
</dbReference>
<keyword evidence="3" id="KW-0804">Transcription</keyword>
<accession>A0ABQ1BRH8</accession>
<protein>
    <recommendedName>
        <fullName evidence="5">HTH tetR-type domain-containing protein</fullName>
    </recommendedName>
</protein>
<name>A0ABQ1BRH8_9MYCO</name>
<dbReference type="Gene3D" id="1.10.10.60">
    <property type="entry name" value="Homeodomain-like"/>
    <property type="match status" value="1"/>
</dbReference>
<dbReference type="Pfam" id="PF00440">
    <property type="entry name" value="TetR_N"/>
    <property type="match status" value="1"/>
</dbReference>
<organism evidence="6 7">
    <name type="scientific">Mycobacterium kubicae</name>
    <dbReference type="NCBI Taxonomy" id="120959"/>
    <lineage>
        <taxon>Bacteria</taxon>
        <taxon>Bacillati</taxon>
        <taxon>Actinomycetota</taxon>
        <taxon>Actinomycetes</taxon>
        <taxon>Mycobacteriales</taxon>
        <taxon>Mycobacteriaceae</taxon>
        <taxon>Mycobacterium</taxon>
        <taxon>Mycobacterium simiae complex</taxon>
    </lineage>
</organism>
<dbReference type="Gene3D" id="1.10.357.10">
    <property type="entry name" value="Tetracycline Repressor, domain 2"/>
    <property type="match status" value="1"/>
</dbReference>
<evidence type="ECO:0000256" key="2">
    <source>
        <dbReference type="ARBA" id="ARBA00023125"/>
    </source>
</evidence>
<evidence type="ECO:0000256" key="4">
    <source>
        <dbReference type="PROSITE-ProRule" id="PRU00335"/>
    </source>
</evidence>
<feature type="DNA-binding region" description="H-T-H motif" evidence="4">
    <location>
        <begin position="37"/>
        <end position="56"/>
    </location>
</feature>
<dbReference type="SUPFAM" id="SSF48498">
    <property type="entry name" value="Tetracyclin repressor-like, C-terminal domain"/>
    <property type="match status" value="1"/>
</dbReference>
<dbReference type="PANTHER" id="PTHR47506">
    <property type="entry name" value="TRANSCRIPTIONAL REGULATORY PROTEIN"/>
    <property type="match status" value="1"/>
</dbReference>
<proteinExistence type="predicted"/>
<dbReference type="EMBL" id="BLKU01000005">
    <property type="protein sequence ID" value="GFG66251.1"/>
    <property type="molecule type" value="Genomic_DNA"/>
</dbReference>
<evidence type="ECO:0000256" key="1">
    <source>
        <dbReference type="ARBA" id="ARBA00023015"/>
    </source>
</evidence>